<evidence type="ECO:0000313" key="16">
    <source>
        <dbReference type="EMBL" id="CAG5125579.1"/>
    </source>
</evidence>
<dbReference type="SUPFAM" id="SSF56672">
    <property type="entry name" value="DNA/RNA polymerases"/>
    <property type="match status" value="1"/>
</dbReference>
<keyword evidence="9 13" id="KW-0460">Magnesium</keyword>
<dbReference type="Gene3D" id="3.30.1490.100">
    <property type="entry name" value="DNA polymerase, Y-family, little finger domain"/>
    <property type="match status" value="1"/>
</dbReference>
<dbReference type="GO" id="GO:0003887">
    <property type="term" value="F:DNA-directed DNA polymerase activity"/>
    <property type="evidence" value="ECO:0007669"/>
    <property type="project" value="InterPro"/>
</dbReference>
<dbReference type="PROSITE" id="PS50173">
    <property type="entry name" value="UMUC"/>
    <property type="match status" value="1"/>
</dbReference>
<evidence type="ECO:0000256" key="6">
    <source>
        <dbReference type="ARBA" id="ARBA00022695"/>
    </source>
</evidence>
<evidence type="ECO:0000256" key="4">
    <source>
        <dbReference type="ARBA" id="ARBA00022634"/>
    </source>
</evidence>
<feature type="region of interest" description="Disordered" evidence="14">
    <location>
        <begin position="666"/>
        <end position="718"/>
    </location>
</feature>
<comment type="subcellular location">
    <subcellularLocation>
        <location evidence="1">Nucleus</location>
    </subcellularLocation>
</comment>
<dbReference type="Pfam" id="PF21999">
    <property type="entry name" value="IMS_HHH_1"/>
    <property type="match status" value="1"/>
</dbReference>
<evidence type="ECO:0000259" key="15">
    <source>
        <dbReference type="PROSITE" id="PS50173"/>
    </source>
</evidence>
<feature type="non-terminal residue" evidence="16">
    <location>
        <position position="718"/>
    </location>
</feature>
<dbReference type="InterPro" id="IPR043502">
    <property type="entry name" value="DNA/RNA_pol_sf"/>
</dbReference>
<feature type="binding site" evidence="13">
    <location>
        <position position="144"/>
    </location>
    <ligand>
        <name>Mg(2+)</name>
        <dbReference type="ChEBI" id="CHEBI:18420"/>
        <label>1</label>
    </ligand>
</feature>
<dbReference type="GO" id="GO:0042276">
    <property type="term" value="P:error-prone translesion synthesis"/>
    <property type="evidence" value="ECO:0007669"/>
    <property type="project" value="InterPro"/>
</dbReference>
<dbReference type="Gene3D" id="3.30.70.270">
    <property type="match status" value="1"/>
</dbReference>
<proteinExistence type="inferred from homology"/>
<evidence type="ECO:0000256" key="9">
    <source>
        <dbReference type="ARBA" id="ARBA00022842"/>
    </source>
</evidence>
<dbReference type="PANTHER" id="PTHR45990">
    <property type="entry name" value="DNA REPAIR PROTEIN REV1"/>
    <property type="match status" value="1"/>
</dbReference>
<keyword evidence="5" id="KW-0808">Transferase</keyword>
<dbReference type="InterPro" id="IPR017961">
    <property type="entry name" value="DNA_pol_Y-fam_little_finger"/>
</dbReference>
<dbReference type="OrthoDB" id="427711at2759"/>
<evidence type="ECO:0000256" key="8">
    <source>
        <dbReference type="ARBA" id="ARBA00022763"/>
    </source>
</evidence>
<dbReference type="InterPro" id="IPR001126">
    <property type="entry name" value="UmuC"/>
</dbReference>
<evidence type="ECO:0000256" key="5">
    <source>
        <dbReference type="ARBA" id="ARBA00022679"/>
    </source>
</evidence>
<feature type="region of interest" description="Disordered" evidence="14">
    <location>
        <begin position="1"/>
        <end position="49"/>
    </location>
</feature>
<evidence type="ECO:0000256" key="3">
    <source>
        <dbReference type="ARBA" id="ARBA00020399"/>
    </source>
</evidence>
<dbReference type="InterPro" id="IPR053848">
    <property type="entry name" value="IMS_HHH_1"/>
</dbReference>
<dbReference type="Proteomes" id="UP000678393">
    <property type="component" value="Unassembled WGS sequence"/>
</dbReference>
<dbReference type="PANTHER" id="PTHR45990:SF1">
    <property type="entry name" value="DNA REPAIR PROTEIN REV1"/>
    <property type="match status" value="1"/>
</dbReference>
<comment type="caution">
    <text evidence="16">The sequence shown here is derived from an EMBL/GenBank/DDBJ whole genome shotgun (WGS) entry which is preliminary data.</text>
</comment>
<feature type="compositionally biased region" description="Basic residues" evidence="14">
    <location>
        <begin position="685"/>
        <end position="697"/>
    </location>
</feature>
<evidence type="ECO:0000256" key="11">
    <source>
        <dbReference type="ARBA" id="ARBA00023204"/>
    </source>
</evidence>
<dbReference type="Pfam" id="PF00817">
    <property type="entry name" value="IMS"/>
    <property type="match status" value="1"/>
</dbReference>
<reference evidence="16" key="1">
    <citation type="submission" date="2021-04" db="EMBL/GenBank/DDBJ databases">
        <authorList>
            <consortium name="Molecular Ecology Group"/>
        </authorList>
    </citation>
    <scope>NUCLEOTIDE SEQUENCE</scope>
</reference>
<keyword evidence="8" id="KW-0227">DNA damage</keyword>
<dbReference type="Gene3D" id="3.40.1170.60">
    <property type="match status" value="1"/>
</dbReference>
<evidence type="ECO:0000256" key="10">
    <source>
        <dbReference type="ARBA" id="ARBA00023125"/>
    </source>
</evidence>
<keyword evidence="10" id="KW-0238">DNA-binding</keyword>
<dbReference type="InterPro" id="IPR012112">
    <property type="entry name" value="REV1"/>
</dbReference>
<dbReference type="Gene3D" id="1.10.150.20">
    <property type="entry name" value="5' to 3' exonuclease, C-terminal subdomain"/>
    <property type="match status" value="1"/>
</dbReference>
<dbReference type="GO" id="GO:0046872">
    <property type="term" value="F:metal ion binding"/>
    <property type="evidence" value="ECO:0007669"/>
    <property type="project" value="UniProtKB-KW"/>
</dbReference>
<evidence type="ECO:0000256" key="14">
    <source>
        <dbReference type="SAM" id="MobiDB-lite"/>
    </source>
</evidence>
<dbReference type="AlphaFoldDB" id="A0A8S3Z8U3"/>
<evidence type="ECO:0000256" key="12">
    <source>
        <dbReference type="ARBA" id="ARBA00023242"/>
    </source>
</evidence>
<dbReference type="EMBL" id="CAJHNH020002101">
    <property type="protein sequence ID" value="CAG5125579.1"/>
    <property type="molecule type" value="Genomic_DNA"/>
</dbReference>
<dbReference type="SUPFAM" id="SSF100879">
    <property type="entry name" value="Lesion bypass DNA polymerase (Y-family), little finger domain"/>
    <property type="match status" value="1"/>
</dbReference>
<name>A0A8S3Z8U3_9EUPU</name>
<comment type="cofactor">
    <cofactor evidence="13">
        <name>Mg(2+)</name>
        <dbReference type="ChEBI" id="CHEBI:18420"/>
    </cofactor>
    <text evidence="13">Binds 2 magnesium ions.</text>
</comment>
<dbReference type="Pfam" id="PF11799">
    <property type="entry name" value="IMS_C"/>
    <property type="match status" value="1"/>
</dbReference>
<evidence type="ECO:0000256" key="13">
    <source>
        <dbReference type="PIRSR" id="PIRSR036573-2"/>
    </source>
</evidence>
<dbReference type="InterPro" id="IPR043128">
    <property type="entry name" value="Rev_trsase/Diguanyl_cyclase"/>
</dbReference>
<comment type="similarity">
    <text evidence="2">Belongs to the DNA polymerase type-Y family.</text>
</comment>
<keyword evidence="11" id="KW-0234">DNA repair</keyword>
<evidence type="ECO:0000256" key="2">
    <source>
        <dbReference type="ARBA" id="ARBA00010945"/>
    </source>
</evidence>
<accession>A0A8S3Z8U3</accession>
<keyword evidence="17" id="KW-1185">Reference proteome</keyword>
<sequence>KPVAVTHSRGHGAKPNPESNLAWERDQWMKKPTNAHLKGPTTKTLEDVDKDDIETWEHTGGIDAAPGASGNTNNFQSLAEIASCSYEARKAGVKNGMFVGTALNLCPDLQTIPYDFSEYNRVSRILYDVVASYTHDIEAVSCDEMLIDCNDVMSDTGASPTEFAQMLRVEILEKTGCTSSVGIGPNILLARLATRRAKPNGQFEVTATEAKDFIEDKSVSDLPGVGYSMCRKLTLLGVTTCGDLRKIAVSTLKQEFGPKTGEMLHNFSMGQDGREIKGDKQRKSVSAEVNYGIRFSKETEAVTFLQDLSSEVKRRMDAIGVKGRSITLKLMVRRPDAPVETAKFMGHGICNTFNKSNNLPVATSDEKVIAREVVSLYRAHRVLASDVRGIGIHINKLERTVKAKGAASGARGSGYQDITSFTVHRSSHTTASAGSNVTSFAAFTTTTGSAVSSTTATTDSAASSLATTTTSIKCAATTYCISPPTTSSAVTSSSCNNTSSTSPYTSLRSSKRELSVQRQTLRFKPSTTGNTDISDSPNIFHKATCTTQNGSIDSSVLHELPVEIAEEILEDLRVRRQRKTGSSMVSPAWTPECASANTNGTLPVQDSGISAEAANDDFLLLVKLDLSCFHALPLHLQDELRVEYARQEVTSQRSADKKAALAEEHLTELKSPSKSNKGRQAVVKTSRKPSTRGRQPGKRALNFGNSKILSHRRDNDRQ</sequence>
<dbReference type="GO" id="GO:0006281">
    <property type="term" value="P:DNA repair"/>
    <property type="evidence" value="ECO:0007669"/>
    <property type="project" value="UniProtKB-KW"/>
</dbReference>
<dbReference type="GO" id="GO:0005634">
    <property type="term" value="C:nucleus"/>
    <property type="evidence" value="ECO:0007669"/>
    <property type="project" value="UniProtKB-SubCell"/>
</dbReference>
<evidence type="ECO:0000256" key="7">
    <source>
        <dbReference type="ARBA" id="ARBA00022723"/>
    </source>
</evidence>
<dbReference type="FunFam" id="3.30.1490.100:FF:000001">
    <property type="entry name" value="DNA repair protein REV1"/>
    <property type="match status" value="1"/>
</dbReference>
<keyword evidence="6" id="KW-0548">Nucleotidyltransferase</keyword>
<keyword evidence="12" id="KW-0539">Nucleus</keyword>
<dbReference type="GO" id="GO:0070987">
    <property type="term" value="P:error-free translesion synthesis"/>
    <property type="evidence" value="ECO:0007669"/>
    <property type="project" value="TreeGrafter"/>
</dbReference>
<dbReference type="GO" id="GO:0017125">
    <property type="term" value="F:deoxycytidyl transferase activity"/>
    <property type="evidence" value="ECO:0007669"/>
    <property type="project" value="TreeGrafter"/>
</dbReference>
<gene>
    <name evidence="16" type="ORF">CUNI_LOCUS11137</name>
</gene>
<protein>
    <recommendedName>
        <fullName evidence="3">DNA repair protein REV1</fullName>
    </recommendedName>
</protein>
<dbReference type="GO" id="GO:0003684">
    <property type="term" value="F:damaged DNA binding"/>
    <property type="evidence" value="ECO:0007669"/>
    <property type="project" value="InterPro"/>
</dbReference>
<feature type="domain" description="UmuC" evidence="15">
    <location>
        <begin position="66"/>
        <end position="226"/>
    </location>
</feature>
<dbReference type="PIRSF" id="PIRSF036573">
    <property type="entry name" value="REV1"/>
    <property type="match status" value="1"/>
</dbReference>
<keyword evidence="7 13" id="KW-0479">Metal-binding</keyword>
<feature type="binding site" evidence="13">
    <location>
        <position position="143"/>
    </location>
    <ligand>
        <name>Mg(2+)</name>
        <dbReference type="ChEBI" id="CHEBI:18420"/>
        <label>1</label>
    </ligand>
</feature>
<organism evidence="16 17">
    <name type="scientific">Candidula unifasciata</name>
    <dbReference type="NCBI Taxonomy" id="100452"/>
    <lineage>
        <taxon>Eukaryota</taxon>
        <taxon>Metazoa</taxon>
        <taxon>Spiralia</taxon>
        <taxon>Lophotrochozoa</taxon>
        <taxon>Mollusca</taxon>
        <taxon>Gastropoda</taxon>
        <taxon>Heterobranchia</taxon>
        <taxon>Euthyneura</taxon>
        <taxon>Panpulmonata</taxon>
        <taxon>Eupulmonata</taxon>
        <taxon>Stylommatophora</taxon>
        <taxon>Helicina</taxon>
        <taxon>Helicoidea</taxon>
        <taxon>Geomitridae</taxon>
        <taxon>Candidula</taxon>
    </lineage>
</organism>
<dbReference type="InterPro" id="IPR036775">
    <property type="entry name" value="DNA_pol_Y-fam_lit_finger_sf"/>
</dbReference>
<feature type="non-terminal residue" evidence="16">
    <location>
        <position position="1"/>
    </location>
</feature>
<keyword evidence="4" id="KW-0237">DNA synthesis</keyword>
<evidence type="ECO:0000256" key="1">
    <source>
        <dbReference type="ARBA" id="ARBA00004123"/>
    </source>
</evidence>
<evidence type="ECO:0000313" key="17">
    <source>
        <dbReference type="Proteomes" id="UP000678393"/>
    </source>
</evidence>